<organism evidence="2 3">
    <name type="scientific">Campylobacter canadensis</name>
    <dbReference type="NCBI Taxonomy" id="449520"/>
    <lineage>
        <taxon>Bacteria</taxon>
        <taxon>Pseudomonadati</taxon>
        <taxon>Campylobacterota</taxon>
        <taxon>Epsilonproteobacteria</taxon>
        <taxon>Campylobacterales</taxon>
        <taxon>Campylobacteraceae</taxon>
        <taxon>Campylobacter</taxon>
    </lineage>
</organism>
<protein>
    <recommendedName>
        <fullName evidence="4">Tetratricopeptide repeat-like domain-containing protein</fullName>
    </recommendedName>
</protein>
<comment type="caution">
    <text evidence="2">The sequence shown here is derived from an EMBL/GenBank/DDBJ whole genome shotgun (WGS) entry which is preliminary data.</text>
</comment>
<evidence type="ECO:0000256" key="1">
    <source>
        <dbReference type="SAM" id="Phobius"/>
    </source>
</evidence>
<evidence type="ECO:0000313" key="3">
    <source>
        <dbReference type="Proteomes" id="UP000786183"/>
    </source>
</evidence>
<dbReference type="EMBL" id="JACGBB010000012">
    <property type="protein sequence ID" value="MBZ7987641.1"/>
    <property type="molecule type" value="Genomic_DNA"/>
</dbReference>
<keyword evidence="3" id="KW-1185">Reference proteome</keyword>
<dbReference type="Proteomes" id="UP000786183">
    <property type="component" value="Unassembled WGS sequence"/>
</dbReference>
<proteinExistence type="predicted"/>
<reference evidence="2 3" key="1">
    <citation type="submission" date="2020-07" db="EMBL/GenBank/DDBJ databases">
        <title>Transfer of Campylobacter canadensis to the novel genus Avispirillum gen. nov., that also includes two novel species recovered from migratory waterfowl: Avispirillum anseris sp. nov. and Avispirillum brantae sp. nov.</title>
        <authorList>
            <person name="Miller W.G."/>
            <person name="Chapman M.H."/>
            <person name="Yee E."/>
            <person name="Inglis G.D."/>
        </authorList>
    </citation>
    <scope>NUCLEOTIDE SEQUENCE [LARGE SCALE GENOMIC DNA]</scope>
    <source>
        <strain evidence="2 3">L283</strain>
    </source>
</reference>
<sequence>MKENSYAFDEISIRLERFFRKYKFFIIVLIVLFLAVSIGIYVNNKTKENNFLKANELFLKLEKNYNEDELKQLKSLNSNLYLALIMNDDKYKKELSEFKPTNEDALLIQLYESRNFQSEIFLKDIKLLNQAYALLQENKITQAKDILELIPTNSIFYQDAQRLKHYQGK</sequence>
<keyword evidence="1" id="KW-0812">Transmembrane</keyword>
<feature type="transmembrane region" description="Helical" evidence="1">
    <location>
        <begin position="24"/>
        <end position="42"/>
    </location>
</feature>
<keyword evidence="1" id="KW-1133">Transmembrane helix</keyword>
<evidence type="ECO:0000313" key="2">
    <source>
        <dbReference type="EMBL" id="MBZ7987641.1"/>
    </source>
</evidence>
<dbReference type="RefSeq" id="WP_172234042.1">
    <property type="nucleotide sequence ID" value="NZ_CP035946.1"/>
</dbReference>
<evidence type="ECO:0008006" key="4">
    <source>
        <dbReference type="Google" id="ProtNLM"/>
    </source>
</evidence>
<keyword evidence="1" id="KW-0472">Membrane</keyword>
<accession>A0ABS7WS96</accession>
<name>A0ABS7WS96_9BACT</name>
<gene>
    <name evidence="2" type="ORF">AVCANL283_05950</name>
</gene>